<dbReference type="PANTHER" id="PTHR30582">
    <property type="entry name" value="L,D-TRANSPEPTIDASE"/>
    <property type="match status" value="1"/>
</dbReference>
<dbReference type="PANTHER" id="PTHR30582:SF24">
    <property type="entry name" value="L,D-TRANSPEPTIDASE ERFK_SRFK-RELATED"/>
    <property type="match status" value="1"/>
</dbReference>
<evidence type="ECO:0000256" key="5">
    <source>
        <dbReference type="ARBA" id="ARBA00022801"/>
    </source>
</evidence>
<reference evidence="13 14" key="1">
    <citation type="submission" date="2018-04" db="EMBL/GenBank/DDBJ databases">
        <title>Genomic Encyclopedia of Archaeal and Bacterial Type Strains, Phase II (KMG-II): from individual species to whole genera.</title>
        <authorList>
            <person name="Goeker M."/>
        </authorList>
    </citation>
    <scope>NUCLEOTIDE SEQUENCE [LARGE SCALE GENOMIC DNA]</scope>
    <source>
        <strain evidence="13 14">DSM 25521</strain>
    </source>
</reference>
<evidence type="ECO:0000256" key="2">
    <source>
        <dbReference type="ARBA" id="ARBA00005992"/>
    </source>
</evidence>
<dbReference type="EMBL" id="PZZL01000003">
    <property type="protein sequence ID" value="PTM60329.1"/>
    <property type="molecule type" value="Genomic_DNA"/>
</dbReference>
<dbReference type="PROSITE" id="PS52029">
    <property type="entry name" value="LD_TPASE"/>
    <property type="match status" value="1"/>
</dbReference>
<gene>
    <name evidence="13" type="ORF">C8P69_103259</name>
</gene>
<keyword evidence="14" id="KW-1185">Reference proteome</keyword>
<feature type="active site" description="Nucleophile" evidence="9">
    <location>
        <position position="235"/>
    </location>
</feature>
<evidence type="ECO:0000313" key="14">
    <source>
        <dbReference type="Proteomes" id="UP000241808"/>
    </source>
</evidence>
<evidence type="ECO:0000256" key="8">
    <source>
        <dbReference type="ARBA" id="ARBA00023316"/>
    </source>
</evidence>
<evidence type="ECO:0000256" key="4">
    <source>
        <dbReference type="ARBA" id="ARBA00022679"/>
    </source>
</evidence>
<evidence type="ECO:0000256" key="3">
    <source>
        <dbReference type="ARBA" id="ARBA00022676"/>
    </source>
</evidence>
<dbReference type="GO" id="GO:0008360">
    <property type="term" value="P:regulation of cell shape"/>
    <property type="evidence" value="ECO:0007669"/>
    <property type="project" value="UniProtKB-UniRule"/>
</dbReference>
<name>A0A2T4ZEL7_9HYPH</name>
<evidence type="ECO:0000259" key="12">
    <source>
        <dbReference type="PROSITE" id="PS52029"/>
    </source>
</evidence>
<keyword evidence="3" id="KW-0328">Glycosyltransferase</keyword>
<dbReference type="GO" id="GO:0071555">
    <property type="term" value="P:cell wall organization"/>
    <property type="evidence" value="ECO:0007669"/>
    <property type="project" value="UniProtKB-UniRule"/>
</dbReference>
<evidence type="ECO:0000313" key="13">
    <source>
        <dbReference type="EMBL" id="PTM60329.1"/>
    </source>
</evidence>
<keyword evidence="6 9" id="KW-0133">Cell shape</keyword>
<feature type="compositionally biased region" description="Low complexity" evidence="10">
    <location>
        <begin position="91"/>
        <end position="105"/>
    </location>
</feature>
<accession>A0A2T4ZEL7</accession>
<dbReference type="GO" id="GO:0016757">
    <property type="term" value="F:glycosyltransferase activity"/>
    <property type="evidence" value="ECO:0007669"/>
    <property type="project" value="UniProtKB-KW"/>
</dbReference>
<keyword evidence="5" id="KW-0378">Hydrolase</keyword>
<organism evidence="13 14">
    <name type="scientific">Phreatobacter oligotrophus</name>
    <dbReference type="NCBI Taxonomy" id="1122261"/>
    <lineage>
        <taxon>Bacteria</taxon>
        <taxon>Pseudomonadati</taxon>
        <taxon>Pseudomonadota</taxon>
        <taxon>Alphaproteobacteria</taxon>
        <taxon>Hyphomicrobiales</taxon>
        <taxon>Phreatobacteraceae</taxon>
        <taxon>Phreatobacter</taxon>
    </lineage>
</organism>
<dbReference type="Proteomes" id="UP000241808">
    <property type="component" value="Unassembled WGS sequence"/>
</dbReference>
<keyword evidence="7 9" id="KW-0573">Peptidoglycan synthesis</keyword>
<evidence type="ECO:0000256" key="1">
    <source>
        <dbReference type="ARBA" id="ARBA00004752"/>
    </source>
</evidence>
<feature type="signal peptide" evidence="11">
    <location>
        <begin position="1"/>
        <end position="24"/>
    </location>
</feature>
<proteinExistence type="inferred from homology"/>
<evidence type="ECO:0000256" key="11">
    <source>
        <dbReference type="SAM" id="SignalP"/>
    </source>
</evidence>
<protein>
    <submittedName>
        <fullName evidence="13">Lipoprotein-anchoring transpeptidase ErfK/SrfK</fullName>
    </submittedName>
</protein>
<sequence>MSRFALKAAAAALLLLCTAHEASAQIAGARRSDLGGGFIEFLYQGGQPTGPIAGARRAGPAPEPAAPAAHLRASYQVSPQVEPVRPLLAPPAGAVPQGAAPQGQRTAEPRGIDPRFLPQVVPYRGGQRPGTIVINTAERHLYLVQADGTAMRYGVGIGRPGFGWTGTKTITRKAEWPDWRPPAQMLRRRPDLPRFMAGGPANPLGARAMYLGSSLYRIHGSNEPWTIGQAVSSGCFRMRNEDVIDLYKRVRVGTRVVVM</sequence>
<dbReference type="InterPro" id="IPR005490">
    <property type="entry name" value="LD_TPept_cat_dom"/>
</dbReference>
<dbReference type="InterPro" id="IPR050979">
    <property type="entry name" value="LD-transpeptidase"/>
</dbReference>
<dbReference type="RefSeq" id="WP_108176036.1">
    <property type="nucleotide sequence ID" value="NZ_PZZL01000003.1"/>
</dbReference>
<keyword evidence="11" id="KW-0732">Signal</keyword>
<dbReference type="FunFam" id="2.40.440.10:FF:000002">
    <property type="entry name" value="L,D-transpeptidase ErfK/SrfK"/>
    <property type="match status" value="1"/>
</dbReference>
<dbReference type="CDD" id="cd16913">
    <property type="entry name" value="YkuD_like"/>
    <property type="match status" value="1"/>
</dbReference>
<evidence type="ECO:0000256" key="7">
    <source>
        <dbReference type="ARBA" id="ARBA00022984"/>
    </source>
</evidence>
<keyword evidence="4" id="KW-0808">Transferase</keyword>
<feature type="chain" id="PRO_5015601122" evidence="11">
    <location>
        <begin position="25"/>
        <end position="259"/>
    </location>
</feature>
<comment type="similarity">
    <text evidence="2">Belongs to the YkuD family.</text>
</comment>
<evidence type="ECO:0000256" key="10">
    <source>
        <dbReference type="SAM" id="MobiDB-lite"/>
    </source>
</evidence>
<feature type="active site" description="Proton donor/acceptor" evidence="9">
    <location>
        <position position="219"/>
    </location>
</feature>
<feature type="region of interest" description="Disordered" evidence="10">
    <location>
        <begin position="50"/>
        <end position="69"/>
    </location>
</feature>
<comment type="pathway">
    <text evidence="1 9">Cell wall biogenesis; peptidoglycan biosynthesis.</text>
</comment>
<dbReference type="InterPro" id="IPR038063">
    <property type="entry name" value="Transpep_catalytic_dom"/>
</dbReference>
<dbReference type="Gene3D" id="2.40.440.10">
    <property type="entry name" value="L,D-transpeptidase catalytic domain-like"/>
    <property type="match status" value="1"/>
</dbReference>
<keyword evidence="13" id="KW-0449">Lipoprotein</keyword>
<feature type="domain" description="L,D-TPase catalytic" evidence="12">
    <location>
        <begin position="130"/>
        <end position="259"/>
    </location>
</feature>
<dbReference type="OrthoDB" id="9813664at2"/>
<feature type="region of interest" description="Disordered" evidence="10">
    <location>
        <begin position="91"/>
        <end position="121"/>
    </location>
</feature>
<dbReference type="GO" id="GO:0005576">
    <property type="term" value="C:extracellular region"/>
    <property type="evidence" value="ECO:0007669"/>
    <property type="project" value="TreeGrafter"/>
</dbReference>
<dbReference type="Pfam" id="PF03734">
    <property type="entry name" value="YkuD"/>
    <property type="match status" value="1"/>
</dbReference>
<keyword evidence="8 9" id="KW-0961">Cell wall biogenesis/degradation</keyword>
<comment type="caution">
    <text evidence="13">The sequence shown here is derived from an EMBL/GenBank/DDBJ whole genome shotgun (WGS) entry which is preliminary data.</text>
</comment>
<dbReference type="AlphaFoldDB" id="A0A2T4ZEL7"/>
<dbReference type="GO" id="GO:0018104">
    <property type="term" value="P:peptidoglycan-protein cross-linking"/>
    <property type="evidence" value="ECO:0007669"/>
    <property type="project" value="TreeGrafter"/>
</dbReference>
<evidence type="ECO:0000256" key="9">
    <source>
        <dbReference type="PROSITE-ProRule" id="PRU01373"/>
    </source>
</evidence>
<dbReference type="UniPathway" id="UPA00219"/>
<dbReference type="SUPFAM" id="SSF141523">
    <property type="entry name" value="L,D-transpeptidase catalytic domain-like"/>
    <property type="match status" value="1"/>
</dbReference>
<dbReference type="GO" id="GO:0071972">
    <property type="term" value="F:peptidoglycan L,D-transpeptidase activity"/>
    <property type="evidence" value="ECO:0007669"/>
    <property type="project" value="TreeGrafter"/>
</dbReference>
<evidence type="ECO:0000256" key="6">
    <source>
        <dbReference type="ARBA" id="ARBA00022960"/>
    </source>
</evidence>